<proteinExistence type="predicted"/>
<dbReference type="SUPFAM" id="SSF100985">
    <property type="entry name" value="Sporulation inhibitor Sda"/>
    <property type="match status" value="1"/>
</dbReference>
<accession>Q9K7P9</accession>
<evidence type="ECO:0000313" key="1">
    <source>
        <dbReference type="EMBL" id="BAB07031.1"/>
    </source>
</evidence>
<dbReference type="AlphaFoldDB" id="Q9K7P9"/>
<keyword evidence="2" id="KW-1185">Reference proteome</keyword>
<dbReference type="OrthoDB" id="2933732at2"/>
<organism evidence="1 2">
    <name type="scientific">Halalkalibacterium halodurans (strain ATCC BAA-125 / DSM 18197 / FERM 7344 / JCM 9153 / C-125)</name>
    <name type="common">Bacillus halodurans</name>
    <dbReference type="NCBI Taxonomy" id="272558"/>
    <lineage>
        <taxon>Bacteria</taxon>
        <taxon>Bacillati</taxon>
        <taxon>Bacillota</taxon>
        <taxon>Bacilli</taxon>
        <taxon>Bacillales</taxon>
        <taxon>Bacillaceae</taxon>
        <taxon>Halalkalibacterium (ex Joshi et al. 2022)</taxon>
    </lineage>
</organism>
<dbReference type="Proteomes" id="UP000001258">
    <property type="component" value="Chromosome"/>
</dbReference>
<gene>
    <name evidence="1" type="ordered locus">BH3312</name>
</gene>
<name>Q9K7P9_HALH5</name>
<protein>
    <submittedName>
        <fullName evidence="1">BH3312 protein</fullName>
    </submittedName>
</protein>
<dbReference type="Pfam" id="PF08970">
    <property type="entry name" value="Sda"/>
    <property type="match status" value="1"/>
</dbReference>
<dbReference type="InterPro" id="IPR015064">
    <property type="entry name" value="Sda"/>
</dbReference>
<dbReference type="InterPro" id="IPR036916">
    <property type="entry name" value="Sda_sf"/>
</dbReference>
<dbReference type="HOGENOM" id="CLU_197451_0_1_9"/>
<dbReference type="RefSeq" id="WP_010899453.1">
    <property type="nucleotide sequence ID" value="NC_002570.2"/>
</dbReference>
<dbReference type="GeneID" id="87598832"/>
<dbReference type="STRING" id="272558.gene:10729224"/>
<evidence type="ECO:0000313" key="2">
    <source>
        <dbReference type="Proteomes" id="UP000001258"/>
    </source>
</evidence>
<reference evidence="1 2" key="1">
    <citation type="journal article" date="2000" name="Nucleic Acids Res.">
        <title>Complete genome sequence of the alkaliphilic bacterium Bacillus halodurans and genomic sequence comparison with Bacillus subtilis.</title>
        <authorList>
            <person name="Takami H."/>
            <person name="Nakasone K."/>
            <person name="Takaki Y."/>
            <person name="Maeno G."/>
            <person name="Sasaki R."/>
            <person name="Masui N."/>
            <person name="Fuji F."/>
            <person name="Hirama C."/>
            <person name="Nakamura Y."/>
            <person name="Ogasawara N."/>
            <person name="Kuhara S."/>
            <person name="Horikoshi K."/>
        </authorList>
    </citation>
    <scope>NUCLEOTIDE SEQUENCE [LARGE SCALE GENOMIC DNA]</scope>
    <source>
        <strain evidence="2">ATCC BAA-125 / DSM 18197 / FERM 7344 / JCM 9153 / C-125</strain>
    </source>
</reference>
<dbReference type="PIR" id="H84063">
    <property type="entry name" value="H84063"/>
</dbReference>
<sequence>MDNIHDDVLIEAYVRAKELNLKQDFIELLMNEMVRRCLPFQEEGIVRI</sequence>
<dbReference type="Gene3D" id="1.10.287.1100">
    <property type="entry name" value="Sporulation inhibitor A"/>
    <property type="match status" value="1"/>
</dbReference>
<dbReference type="EMBL" id="BA000004">
    <property type="protein sequence ID" value="BAB07031.1"/>
    <property type="molecule type" value="Genomic_DNA"/>
</dbReference>
<dbReference type="KEGG" id="bha:BH3312"/>